<reference evidence="2" key="1">
    <citation type="journal article" date="2015" name="Nature">
        <title>Complex archaea that bridge the gap between prokaryotes and eukaryotes.</title>
        <authorList>
            <person name="Spang A."/>
            <person name="Saw J.H."/>
            <person name="Jorgensen S.L."/>
            <person name="Zaremba-Niedzwiedzka K."/>
            <person name="Martijn J."/>
            <person name="Lind A.E."/>
            <person name="van Eijk R."/>
            <person name="Schleper C."/>
            <person name="Guy L."/>
            <person name="Ettema T.J."/>
        </authorList>
    </citation>
    <scope>NUCLEOTIDE SEQUENCE</scope>
</reference>
<evidence type="ECO:0000313" key="2">
    <source>
        <dbReference type="EMBL" id="KKK44919.1"/>
    </source>
</evidence>
<proteinExistence type="predicted"/>
<feature type="transmembrane region" description="Helical" evidence="1">
    <location>
        <begin position="108"/>
        <end position="126"/>
    </location>
</feature>
<feature type="transmembrane region" description="Helical" evidence="1">
    <location>
        <begin position="36"/>
        <end position="56"/>
    </location>
</feature>
<dbReference type="EMBL" id="LAZR01070135">
    <property type="protein sequence ID" value="KKK44919.1"/>
    <property type="molecule type" value="Genomic_DNA"/>
</dbReference>
<dbReference type="AlphaFoldDB" id="A0A0F8XSB4"/>
<feature type="transmembrane region" description="Helical" evidence="1">
    <location>
        <begin position="166"/>
        <end position="188"/>
    </location>
</feature>
<dbReference type="InterPro" id="IPR011435">
    <property type="entry name" value="UmpAB"/>
</dbReference>
<organism evidence="2">
    <name type="scientific">marine sediment metagenome</name>
    <dbReference type="NCBI Taxonomy" id="412755"/>
    <lineage>
        <taxon>unclassified sequences</taxon>
        <taxon>metagenomes</taxon>
        <taxon>ecological metagenomes</taxon>
    </lineage>
</organism>
<sequence>FNLGLNFGLSRLGGMVGSMVPGTYSAIDMVAGSPLYGIYIGLAISFLFAFFLGYGATLAEPALNALGITVENITNGAFRKKLVMLSVSLGVALGLSVGVLKIVFNVPIIYMLVPLYMLALALTVISEEKYVNMGWDSAGVTTGPITVPLVLALGLGFANATNSLDGFGVLALASIFPILSVLSVGLYVHYLQARKIKEDEYV</sequence>
<protein>
    <recommendedName>
        <fullName evidence="3">DUF1538 domain-containing protein</fullName>
    </recommendedName>
</protein>
<name>A0A0F8XSB4_9ZZZZ</name>
<keyword evidence="1" id="KW-0812">Transmembrane</keyword>
<evidence type="ECO:0000256" key="1">
    <source>
        <dbReference type="SAM" id="Phobius"/>
    </source>
</evidence>
<evidence type="ECO:0008006" key="3">
    <source>
        <dbReference type="Google" id="ProtNLM"/>
    </source>
</evidence>
<dbReference type="Pfam" id="PF07556">
    <property type="entry name" value="DUF1538"/>
    <property type="match status" value="1"/>
</dbReference>
<accession>A0A0F8XSB4</accession>
<comment type="caution">
    <text evidence="2">The sequence shown here is derived from an EMBL/GenBank/DDBJ whole genome shotgun (WGS) entry which is preliminary data.</text>
</comment>
<feature type="transmembrane region" description="Helical" evidence="1">
    <location>
        <begin position="138"/>
        <end position="160"/>
    </location>
</feature>
<gene>
    <name evidence="2" type="ORF">LCGC14_3166340</name>
</gene>
<feature type="transmembrane region" description="Helical" evidence="1">
    <location>
        <begin position="82"/>
        <end position="102"/>
    </location>
</feature>
<keyword evidence="1" id="KW-0472">Membrane</keyword>
<feature type="non-terminal residue" evidence="2">
    <location>
        <position position="1"/>
    </location>
</feature>
<keyword evidence="1" id="KW-1133">Transmembrane helix</keyword>